<dbReference type="EMBL" id="JBBAXC010000005">
    <property type="protein sequence ID" value="MEI5906985.1"/>
    <property type="molecule type" value="Genomic_DNA"/>
</dbReference>
<comment type="caution">
    <text evidence="2">The sequence shown here is derived from an EMBL/GenBank/DDBJ whole genome shotgun (WGS) entry which is preliminary data.</text>
</comment>
<protein>
    <submittedName>
        <fullName evidence="2">Amino acid deaminase/aldolase</fullName>
    </submittedName>
</protein>
<reference evidence="2 3" key="1">
    <citation type="journal article" date="2018" name="J. Microbiol.">
        <title>Bacillus spongiae sp. nov., isolated from sponge of Jeju Island.</title>
        <authorList>
            <person name="Lee G.E."/>
            <person name="Im W.T."/>
            <person name="Park J.S."/>
        </authorList>
    </citation>
    <scope>NUCLEOTIDE SEQUENCE [LARGE SCALE GENOMIC DNA]</scope>
    <source>
        <strain evidence="2 3">135PIL107-10</strain>
    </source>
</reference>
<dbReference type="Gene3D" id="3.20.20.10">
    <property type="entry name" value="Alanine racemase"/>
    <property type="match status" value="1"/>
</dbReference>
<dbReference type="Pfam" id="PF01168">
    <property type="entry name" value="Ala_racemase_N"/>
    <property type="match status" value="1"/>
</dbReference>
<gene>
    <name evidence="2" type="ORF">WAK64_07935</name>
</gene>
<keyword evidence="3" id="KW-1185">Reference proteome</keyword>
<dbReference type="InterPro" id="IPR001608">
    <property type="entry name" value="Ala_racemase_N"/>
</dbReference>
<dbReference type="SUPFAM" id="SSF51419">
    <property type="entry name" value="PLP-binding barrel"/>
    <property type="match status" value="1"/>
</dbReference>
<proteinExistence type="predicted"/>
<organism evidence="2 3">
    <name type="scientific">Bacillus spongiae</name>
    <dbReference type="NCBI Taxonomy" id="2683610"/>
    <lineage>
        <taxon>Bacteria</taxon>
        <taxon>Bacillati</taxon>
        <taxon>Bacillota</taxon>
        <taxon>Bacilli</taxon>
        <taxon>Bacillales</taxon>
        <taxon>Bacillaceae</taxon>
        <taxon>Bacillus</taxon>
    </lineage>
</organism>
<accession>A0ABU8HCE2</accession>
<sequence length="391" mass="43890">MIDYQTFNSFPAPAVYLDIKAFDRNIEKVASLANGKNVRIASKSIRSVKLLERVLNSHDCYRGIMCYNPNECVFLAEKGFNDLLLAYPTTDRQALVKIANLYHKEKVITIMIDSISHMEILHEIASESSAKFRICLDIDLSLRYFGFHFGVKRSPLRHSHQVATLVRESKKYPTLILDGVMGYEAQIAGVADSMPGQSMKNGVISYLKRKSLQDYPRRRQAIVEAIKSEGIELRFSNGGGTGSLHHTREEEAVTEVTVGSALYAPHLFDYYRAFQYEPSLFFTSPIVRQPENDIYTSYSGGYIASGATGKEKEPLIHLPKGSELVSLEGTGEVQTPFKNNGDQPLAIGDVIVFRHSKAGELAERFTHIQLVENDQVIDSYTTYRGDGQCFH</sequence>
<name>A0ABU8HCE2_9BACI</name>
<dbReference type="InterPro" id="IPR051466">
    <property type="entry name" value="D-amino_acid_metab_enzyme"/>
</dbReference>
<evidence type="ECO:0000313" key="2">
    <source>
        <dbReference type="EMBL" id="MEI5906985.1"/>
    </source>
</evidence>
<dbReference type="PANTHER" id="PTHR28004">
    <property type="entry name" value="ZGC:162816-RELATED"/>
    <property type="match status" value="1"/>
</dbReference>
<dbReference type="Proteomes" id="UP001312865">
    <property type="component" value="Unassembled WGS sequence"/>
</dbReference>
<dbReference type="CDD" id="cd06813">
    <property type="entry name" value="PLPDE_III_DSD_D-TA_like_2"/>
    <property type="match status" value="1"/>
</dbReference>
<evidence type="ECO:0000313" key="3">
    <source>
        <dbReference type="Proteomes" id="UP001312865"/>
    </source>
</evidence>
<dbReference type="PANTHER" id="PTHR28004:SF2">
    <property type="entry name" value="D-SERINE DEHYDRATASE"/>
    <property type="match status" value="1"/>
</dbReference>
<dbReference type="InterPro" id="IPR029066">
    <property type="entry name" value="PLP-binding_barrel"/>
</dbReference>
<evidence type="ECO:0000259" key="1">
    <source>
        <dbReference type="Pfam" id="PF01168"/>
    </source>
</evidence>
<feature type="domain" description="Alanine racemase N-terminal" evidence="1">
    <location>
        <begin position="18"/>
        <end position="263"/>
    </location>
</feature>